<dbReference type="STRING" id="1549858.MC45_10290"/>
<feature type="transmembrane region" description="Helical" evidence="1">
    <location>
        <begin position="331"/>
        <end position="352"/>
    </location>
</feature>
<dbReference type="SUPFAM" id="SSF50494">
    <property type="entry name" value="Trypsin-like serine proteases"/>
    <property type="match status" value="1"/>
</dbReference>
<evidence type="ECO:0000256" key="2">
    <source>
        <dbReference type="SAM" id="SignalP"/>
    </source>
</evidence>
<dbReference type="Gene3D" id="2.40.10.10">
    <property type="entry name" value="Trypsin-like serine proteases"/>
    <property type="match status" value="2"/>
</dbReference>
<dbReference type="PANTHER" id="PTHR43019">
    <property type="entry name" value="SERINE ENDOPROTEASE DEGS"/>
    <property type="match status" value="1"/>
</dbReference>
<sequence>MRRLLLLLLALLGAPFWATSAAADDIGATARGVVRVVTIAVVDGQVVGFGHGSGVAIAPNRIVTNAHVMELAERYPDNVVIGVVPSEGDKSYQGRVVAYDAKRDLALIEFAGARLPAAALYTGPVSEGDPVVALGYPGNVDLATAQSAADYIRPTSPVRSEGVFSGRRSLTGIEVLLHTASIARGNSGGPLLDRCGRVIGINSAITRGEEGDGSFGFAIADTELSAFLREAKQPYASVGTACTSIEERLRDDSAADVRARSDALTSQRDAATRAAMGREEALARARETAQTRRENVMGFAGLLLVLGAMGIGAAGLFAVQGQGQGQRQRRRTIWAASLGGLVMVVAMLVFVLRPKGEPAVPPPPAAISQVVPNAPLGKLTCVFQPERSRVTVSPTSDVALHWGRSGCGGGVQYLPTGDRWERVVVPDGEQTVSVVAFDPLTRRYTDTRYMLGAQAMAQARKLQQGQGAASRCTVDPAAIERLAQQQSAIRTTLPPLPNEKLVYSCRTG</sequence>
<keyword evidence="1" id="KW-0812">Transmembrane</keyword>
<accession>A0A097EGL9</accession>
<keyword evidence="1" id="KW-1133">Transmembrane helix</keyword>
<feature type="transmembrane region" description="Helical" evidence="1">
    <location>
        <begin position="296"/>
        <end position="319"/>
    </location>
</feature>
<organism evidence="3 4">
    <name type="scientific">Sphingomonas taxi</name>
    <dbReference type="NCBI Taxonomy" id="1549858"/>
    <lineage>
        <taxon>Bacteria</taxon>
        <taxon>Pseudomonadati</taxon>
        <taxon>Pseudomonadota</taxon>
        <taxon>Alphaproteobacteria</taxon>
        <taxon>Sphingomonadales</taxon>
        <taxon>Sphingomonadaceae</taxon>
        <taxon>Sphingomonas</taxon>
    </lineage>
</organism>
<name>A0A097EGL9_9SPHN</name>
<dbReference type="InterPro" id="IPR043504">
    <property type="entry name" value="Peptidase_S1_PA_chymotrypsin"/>
</dbReference>
<gene>
    <name evidence="3" type="ORF">MC45_10290</name>
</gene>
<dbReference type="Pfam" id="PF13365">
    <property type="entry name" value="Trypsin_2"/>
    <property type="match status" value="1"/>
</dbReference>
<feature type="signal peptide" evidence="2">
    <location>
        <begin position="1"/>
        <end position="23"/>
    </location>
</feature>
<dbReference type="AlphaFoldDB" id="A0A097EGL9"/>
<dbReference type="eggNOG" id="COG0265">
    <property type="taxonomic scope" value="Bacteria"/>
</dbReference>
<dbReference type="EMBL" id="CP009571">
    <property type="protein sequence ID" value="AIT06698.1"/>
    <property type="molecule type" value="Genomic_DNA"/>
</dbReference>
<evidence type="ECO:0000313" key="3">
    <source>
        <dbReference type="EMBL" id="AIT06698.1"/>
    </source>
</evidence>
<dbReference type="KEGG" id="stax:MC45_10290"/>
<reference evidence="3 4" key="1">
    <citation type="submission" date="2014-09" db="EMBL/GenBank/DDBJ databases">
        <title>Using Illumina technology Improving SMRT sequencing Genome Assembly by RASTools.</title>
        <authorList>
            <person name="Zhou Y."/>
            <person name="Ma T."/>
            <person name="Liu T."/>
        </authorList>
    </citation>
    <scope>NUCLEOTIDE SEQUENCE [LARGE SCALE GENOMIC DNA]</scope>
    <source>
        <strain evidence="3 4">ATCC 55669</strain>
    </source>
</reference>
<evidence type="ECO:0000313" key="4">
    <source>
        <dbReference type="Proteomes" id="UP000033200"/>
    </source>
</evidence>
<feature type="chain" id="PRO_5001929670" evidence="2">
    <location>
        <begin position="24"/>
        <end position="508"/>
    </location>
</feature>
<dbReference type="GO" id="GO:0006508">
    <property type="term" value="P:proteolysis"/>
    <property type="evidence" value="ECO:0007669"/>
    <property type="project" value="InterPro"/>
</dbReference>
<dbReference type="InterPro" id="IPR001940">
    <property type="entry name" value="Peptidase_S1C"/>
</dbReference>
<dbReference type="HOGENOM" id="CLU_512712_0_0_5"/>
<proteinExistence type="predicted"/>
<dbReference type="PANTHER" id="PTHR43019:SF23">
    <property type="entry name" value="PROTEASE DO-LIKE 5, CHLOROPLASTIC"/>
    <property type="match status" value="1"/>
</dbReference>
<keyword evidence="4" id="KW-1185">Reference proteome</keyword>
<dbReference type="Proteomes" id="UP000033200">
    <property type="component" value="Chromosome"/>
</dbReference>
<dbReference type="RefSeq" id="WP_038662663.1">
    <property type="nucleotide sequence ID" value="NZ_CP009571.1"/>
</dbReference>
<dbReference type="GO" id="GO:0004252">
    <property type="term" value="F:serine-type endopeptidase activity"/>
    <property type="evidence" value="ECO:0007669"/>
    <property type="project" value="InterPro"/>
</dbReference>
<dbReference type="PRINTS" id="PR00834">
    <property type="entry name" value="PROTEASES2C"/>
</dbReference>
<dbReference type="InterPro" id="IPR009003">
    <property type="entry name" value="Peptidase_S1_PA"/>
</dbReference>
<protein>
    <submittedName>
        <fullName evidence="3">Trypsin</fullName>
    </submittedName>
</protein>
<keyword evidence="1" id="KW-0472">Membrane</keyword>
<keyword evidence="2" id="KW-0732">Signal</keyword>
<evidence type="ECO:0000256" key="1">
    <source>
        <dbReference type="SAM" id="Phobius"/>
    </source>
</evidence>